<evidence type="ECO:0000313" key="9">
    <source>
        <dbReference type="EMBL" id="KAJ9692952.1"/>
    </source>
</evidence>
<keyword evidence="4" id="KW-0029">Amino-acid transport</keyword>
<keyword evidence="2" id="KW-0813">Transport</keyword>
<evidence type="ECO:0000256" key="2">
    <source>
        <dbReference type="ARBA" id="ARBA00022448"/>
    </source>
</evidence>
<dbReference type="PANTHER" id="PTHR22950">
    <property type="entry name" value="AMINO ACID TRANSPORTER"/>
    <property type="match status" value="1"/>
</dbReference>
<feature type="transmembrane region" description="Helical" evidence="7">
    <location>
        <begin position="244"/>
        <end position="268"/>
    </location>
</feature>
<evidence type="ECO:0000256" key="1">
    <source>
        <dbReference type="ARBA" id="ARBA00004141"/>
    </source>
</evidence>
<feature type="transmembrane region" description="Helical" evidence="7">
    <location>
        <begin position="354"/>
        <end position="375"/>
    </location>
</feature>
<feature type="transmembrane region" description="Helical" evidence="7">
    <location>
        <begin position="135"/>
        <end position="159"/>
    </location>
</feature>
<evidence type="ECO:0000259" key="8">
    <source>
        <dbReference type="Pfam" id="PF01490"/>
    </source>
</evidence>
<accession>A0AA38ZQJ8</accession>
<feature type="transmembrane region" description="Helical" evidence="7">
    <location>
        <begin position="171"/>
        <end position="193"/>
    </location>
</feature>
<feature type="transmembrane region" description="Helical" evidence="7">
    <location>
        <begin position="387"/>
        <end position="408"/>
    </location>
</feature>
<feature type="transmembrane region" description="Helical" evidence="7">
    <location>
        <begin position="288"/>
        <end position="308"/>
    </location>
</feature>
<evidence type="ECO:0000256" key="4">
    <source>
        <dbReference type="ARBA" id="ARBA00022970"/>
    </source>
</evidence>
<feature type="domain" description="Amino acid transporter transmembrane" evidence="8">
    <location>
        <begin position="26"/>
        <end position="407"/>
    </location>
</feature>
<dbReference type="InterPro" id="IPR013057">
    <property type="entry name" value="AA_transpt_TM"/>
</dbReference>
<dbReference type="Proteomes" id="UP001168098">
    <property type="component" value="Unassembled WGS sequence"/>
</dbReference>
<feature type="transmembrane region" description="Helical" evidence="7">
    <location>
        <begin position="328"/>
        <end position="348"/>
    </location>
</feature>
<proteinExistence type="predicted"/>
<reference evidence="9 10" key="1">
    <citation type="journal article" date="2023" name="BMC Biotechnol.">
        <title>Vitis rotundifolia cv Carlos genome sequencing.</title>
        <authorList>
            <person name="Huff M."/>
            <person name="Hulse-Kemp A."/>
            <person name="Scheffler B."/>
            <person name="Youngblood R."/>
            <person name="Simpson S."/>
            <person name="Babiker E."/>
            <person name="Staton M."/>
        </authorList>
    </citation>
    <scope>NUCLEOTIDE SEQUENCE [LARGE SCALE GENOMIC DNA]</scope>
    <source>
        <tissue evidence="9">Leaf</tissue>
    </source>
</reference>
<dbReference type="AlphaFoldDB" id="A0AA38ZQJ8"/>
<organism evidence="9 10">
    <name type="scientific">Vitis rotundifolia</name>
    <name type="common">Muscadine grape</name>
    <dbReference type="NCBI Taxonomy" id="103349"/>
    <lineage>
        <taxon>Eukaryota</taxon>
        <taxon>Viridiplantae</taxon>
        <taxon>Streptophyta</taxon>
        <taxon>Embryophyta</taxon>
        <taxon>Tracheophyta</taxon>
        <taxon>Spermatophyta</taxon>
        <taxon>Magnoliopsida</taxon>
        <taxon>eudicotyledons</taxon>
        <taxon>Gunneridae</taxon>
        <taxon>Pentapetalae</taxon>
        <taxon>rosids</taxon>
        <taxon>Vitales</taxon>
        <taxon>Vitaceae</taxon>
        <taxon>Viteae</taxon>
        <taxon>Vitis</taxon>
    </lineage>
</organism>
<keyword evidence="6 7" id="KW-0472">Membrane</keyword>
<comment type="caution">
    <text evidence="9">The sequence shown here is derived from an EMBL/GenBank/DDBJ whole genome shotgun (WGS) entry which is preliminary data.</text>
</comment>
<dbReference type="Pfam" id="PF01490">
    <property type="entry name" value="Aa_trans"/>
    <property type="match status" value="1"/>
</dbReference>
<evidence type="ECO:0000256" key="3">
    <source>
        <dbReference type="ARBA" id="ARBA00022692"/>
    </source>
</evidence>
<keyword evidence="5 7" id="KW-1133">Transmembrane helix</keyword>
<evidence type="ECO:0000256" key="7">
    <source>
        <dbReference type="SAM" id="Phobius"/>
    </source>
</evidence>
<comment type="subcellular location">
    <subcellularLocation>
        <location evidence="1">Membrane</location>
        <topology evidence="1">Multi-pass membrane protein</topology>
    </subcellularLocation>
</comment>
<keyword evidence="10" id="KW-1185">Reference proteome</keyword>
<dbReference type="GO" id="GO:0005774">
    <property type="term" value="C:vacuolar membrane"/>
    <property type="evidence" value="ECO:0007669"/>
    <property type="project" value="TreeGrafter"/>
</dbReference>
<dbReference type="GO" id="GO:0015179">
    <property type="term" value="F:L-amino acid transmembrane transporter activity"/>
    <property type="evidence" value="ECO:0007669"/>
    <property type="project" value="TreeGrafter"/>
</dbReference>
<evidence type="ECO:0000256" key="5">
    <source>
        <dbReference type="ARBA" id="ARBA00022989"/>
    </source>
</evidence>
<keyword evidence="3 7" id="KW-0812">Transmembrane</keyword>
<evidence type="ECO:0000313" key="10">
    <source>
        <dbReference type="Proteomes" id="UP001168098"/>
    </source>
</evidence>
<feature type="transmembrane region" description="Helical" evidence="7">
    <location>
        <begin position="32"/>
        <end position="50"/>
    </location>
</feature>
<feature type="transmembrane region" description="Helical" evidence="7">
    <location>
        <begin position="205"/>
        <end position="232"/>
    </location>
</feature>
<gene>
    <name evidence="9" type="ORF">PVL29_011874</name>
</gene>
<evidence type="ECO:0000256" key="6">
    <source>
        <dbReference type="ARBA" id="ARBA00023136"/>
    </source>
</evidence>
<protein>
    <recommendedName>
        <fullName evidence="8">Amino acid transporter transmembrane domain-containing protein</fullName>
    </recommendedName>
</protein>
<dbReference type="EMBL" id="JARBHA010000009">
    <property type="protein sequence ID" value="KAJ9692952.1"/>
    <property type="molecule type" value="Genomic_DNA"/>
</dbReference>
<name>A0AA38ZQJ8_VITRO</name>
<sequence length="415" mass="44957">MVQSCFPSQLKTDVESRLQCTDTTGTGFIRSCYIAISAFLGIGILTLPYAVARSGWLALILLAITAYMSFCTAILLKRCMQADPYIRSYQDIAELAFGKEFRLIVHVLMNMELYLVAVGLLIIEGDTLHKLFPNFVINLGGLRLGGELFSVVVTALVILPSALLTDLGVLSYVFAMGAAAIIIIVVSILFTGVSGGVGFDGKSQLLIMGGFPTSIALFIACFGGHPVVPTVYISMKNKHQFTMVMLISFLFNIVIYISIAVVGYLMYGSDVQSQITLNLPTRELSSKLAIYTTLAIPVCRYALVMTPVVSSIETGLMNKNGDKRSIRLLTRIALLISAAVTACVFPYFESLMAVVGSICVVLASFLLPCCCYLKISGTYRKWSYELVGIIWIIIFGTVAGVVGTYASLSDLVGKM</sequence>
<dbReference type="PANTHER" id="PTHR22950:SF698">
    <property type="entry name" value="AMINO ACID TRANSPORTER TRANSMEMBRANE DOMAIN-CONTAINING PROTEIN"/>
    <property type="match status" value="1"/>
</dbReference>
<feature type="transmembrane region" description="Helical" evidence="7">
    <location>
        <begin position="56"/>
        <end position="76"/>
    </location>
</feature>
<feature type="transmembrane region" description="Helical" evidence="7">
    <location>
        <begin position="103"/>
        <end position="123"/>
    </location>
</feature>